<sequence length="99" mass="11475">MTRDLILENLDNHQFLTVFDNTDLESSKFEFLQVGKIYSCKILLFAISKTTAKLYKKSSAEFAFLCKEIIGQKERLKVQVRYDILAVNGIECIYDLEDV</sequence>
<comment type="caution">
    <text evidence="1">The sequence shown here is derived from an EMBL/GenBank/DDBJ whole genome shotgun (WGS) entry which is preliminary data.</text>
</comment>
<reference evidence="1 2" key="1">
    <citation type="submission" date="2021-03" db="EMBL/GenBank/DDBJ databases">
        <title>Genomic Encyclopedia of Type Strains, Phase IV (KMG-IV): sequencing the most valuable type-strain genomes for metagenomic binning, comparative biology and taxonomic classification.</title>
        <authorList>
            <person name="Goeker M."/>
        </authorList>
    </citation>
    <scope>NUCLEOTIDE SEQUENCE [LARGE SCALE GENOMIC DNA]</scope>
    <source>
        <strain evidence="1 2">DSM 101872</strain>
    </source>
</reference>
<dbReference type="Proteomes" id="UP001519292">
    <property type="component" value="Unassembled WGS sequence"/>
</dbReference>
<organism evidence="1 2">
    <name type="scientific">Lactobacillus colini</name>
    <dbReference type="NCBI Taxonomy" id="1819254"/>
    <lineage>
        <taxon>Bacteria</taxon>
        <taxon>Bacillati</taxon>
        <taxon>Bacillota</taxon>
        <taxon>Bacilli</taxon>
        <taxon>Lactobacillales</taxon>
        <taxon>Lactobacillaceae</taxon>
        <taxon>Lactobacillus</taxon>
    </lineage>
</organism>
<dbReference type="RefSeq" id="WP_209686674.1">
    <property type="nucleotide sequence ID" value="NZ_JAGGLU010000005.1"/>
</dbReference>
<dbReference type="EMBL" id="JAGGLU010000005">
    <property type="protein sequence ID" value="MBP2057932.1"/>
    <property type="molecule type" value="Genomic_DNA"/>
</dbReference>
<gene>
    <name evidence="1" type="ORF">J2Z60_001107</name>
</gene>
<name>A0ABS4MEY8_9LACO</name>
<protein>
    <submittedName>
        <fullName evidence="1">Uncharacterized protein</fullName>
    </submittedName>
</protein>
<evidence type="ECO:0000313" key="2">
    <source>
        <dbReference type="Proteomes" id="UP001519292"/>
    </source>
</evidence>
<accession>A0ABS4MEY8</accession>
<proteinExistence type="predicted"/>
<keyword evidence="2" id="KW-1185">Reference proteome</keyword>
<evidence type="ECO:0000313" key="1">
    <source>
        <dbReference type="EMBL" id="MBP2057932.1"/>
    </source>
</evidence>